<proteinExistence type="predicted"/>
<dbReference type="RefSeq" id="WP_066539599.1">
    <property type="nucleotide sequence ID" value="NZ_PDEA01000001.1"/>
</dbReference>
<dbReference type="Proteomes" id="UP000220246">
    <property type="component" value="Unassembled WGS sequence"/>
</dbReference>
<evidence type="ECO:0000313" key="2">
    <source>
        <dbReference type="EMBL" id="PEH88509.1"/>
    </source>
</evidence>
<feature type="transmembrane region" description="Helical" evidence="1">
    <location>
        <begin position="40"/>
        <end position="60"/>
    </location>
</feature>
<accession>A0A2A7UT25</accession>
<reference evidence="3" key="1">
    <citation type="submission" date="2017-09" db="EMBL/GenBank/DDBJ databases">
        <title>FDA dAtabase for Regulatory Grade micrObial Sequences (FDA-ARGOS): Supporting development and validation of Infectious Disease Dx tests.</title>
        <authorList>
            <person name="Minogue T."/>
            <person name="Wolcott M."/>
            <person name="Wasieloski L."/>
            <person name="Aguilar W."/>
            <person name="Moore D."/>
            <person name="Tallon L."/>
            <person name="Sadzewicz L."/>
            <person name="Ott S."/>
            <person name="Zhao X."/>
            <person name="Nagaraj S."/>
            <person name="Vavikolanu K."/>
            <person name="Aluvathingal J."/>
            <person name="Nadendla S."/>
            <person name="Sichtig H."/>
        </authorList>
    </citation>
    <scope>NUCLEOTIDE SEQUENCE [LARGE SCALE GENOMIC DNA]</scope>
    <source>
        <strain evidence="3">FDAARGOS_394</strain>
    </source>
</reference>
<name>A0A2A7UT25_COMTR</name>
<sequence>MSTAKKLLLEGVSDAVGFIAGALAGYGLGQAAGWNIFDAGYGATSLLGIVCVGLGGGLGLQLARRWRAARAQHAQAAERP</sequence>
<dbReference type="STRING" id="1219032.GCA_001515545_03051"/>
<dbReference type="EMBL" id="PDEA01000001">
    <property type="protein sequence ID" value="PEH88509.1"/>
    <property type="molecule type" value="Genomic_DNA"/>
</dbReference>
<evidence type="ECO:0000313" key="3">
    <source>
        <dbReference type="Proteomes" id="UP000220246"/>
    </source>
</evidence>
<comment type="caution">
    <text evidence="2">The sequence shown here is derived from an EMBL/GenBank/DDBJ whole genome shotgun (WGS) entry which is preliminary data.</text>
</comment>
<dbReference type="AlphaFoldDB" id="A0A2A7UT25"/>
<evidence type="ECO:0000256" key="1">
    <source>
        <dbReference type="SAM" id="Phobius"/>
    </source>
</evidence>
<dbReference type="GeneID" id="80800490"/>
<feature type="transmembrane region" description="Helical" evidence="1">
    <location>
        <begin position="7"/>
        <end position="28"/>
    </location>
</feature>
<keyword evidence="1" id="KW-0472">Membrane</keyword>
<keyword evidence="3" id="KW-1185">Reference proteome</keyword>
<organism evidence="2 3">
    <name type="scientific">Comamonas terrigena</name>
    <dbReference type="NCBI Taxonomy" id="32013"/>
    <lineage>
        <taxon>Bacteria</taxon>
        <taxon>Pseudomonadati</taxon>
        <taxon>Pseudomonadota</taxon>
        <taxon>Betaproteobacteria</taxon>
        <taxon>Burkholderiales</taxon>
        <taxon>Comamonadaceae</taxon>
        <taxon>Comamonas</taxon>
    </lineage>
</organism>
<protein>
    <submittedName>
        <fullName evidence="2">Uncharacterized protein</fullName>
    </submittedName>
</protein>
<gene>
    <name evidence="2" type="ORF">CRM82_07750</name>
</gene>
<keyword evidence="1" id="KW-1133">Transmembrane helix</keyword>
<keyword evidence="1" id="KW-0812">Transmembrane</keyword>